<feature type="transmembrane region" description="Helical" evidence="2">
    <location>
        <begin position="79"/>
        <end position="100"/>
    </location>
</feature>
<keyword evidence="2" id="KW-0472">Membrane</keyword>
<feature type="compositionally biased region" description="Low complexity" evidence="1">
    <location>
        <begin position="14"/>
        <end position="25"/>
    </location>
</feature>
<evidence type="ECO:0000313" key="4">
    <source>
        <dbReference type="Proteomes" id="UP001201873"/>
    </source>
</evidence>
<dbReference type="Gene3D" id="1.25.40.10">
    <property type="entry name" value="Tetratricopeptide repeat domain"/>
    <property type="match status" value="1"/>
</dbReference>
<dbReference type="InterPro" id="IPR011990">
    <property type="entry name" value="TPR-like_helical_dom_sf"/>
</dbReference>
<reference evidence="3 4" key="1">
    <citation type="submission" date="2022-04" db="EMBL/GenBank/DDBJ databases">
        <title>Genome diversity in the genus Frankia.</title>
        <authorList>
            <person name="Carlos-Shanley C."/>
            <person name="Hahn D."/>
        </authorList>
    </citation>
    <scope>NUCLEOTIDE SEQUENCE [LARGE SCALE GENOMIC DNA]</scope>
    <source>
        <strain evidence="3 4">Ag45/Mut15</strain>
    </source>
</reference>
<keyword evidence="2" id="KW-1133">Transmembrane helix</keyword>
<accession>A0ABT0K3K1</accession>
<proteinExistence type="predicted"/>
<feature type="compositionally biased region" description="Low complexity" evidence="1">
    <location>
        <begin position="351"/>
        <end position="403"/>
    </location>
</feature>
<dbReference type="RefSeq" id="WP_248826429.1">
    <property type="nucleotide sequence ID" value="NZ_JALKFT010000030.1"/>
</dbReference>
<keyword evidence="4" id="KW-1185">Reference proteome</keyword>
<feature type="compositionally biased region" description="Basic residues" evidence="1">
    <location>
        <begin position="1"/>
        <end position="11"/>
    </location>
</feature>
<evidence type="ECO:0000256" key="2">
    <source>
        <dbReference type="SAM" id="Phobius"/>
    </source>
</evidence>
<gene>
    <name evidence="3" type="ORF">MXD59_21435</name>
</gene>
<feature type="transmembrane region" description="Helical" evidence="2">
    <location>
        <begin position="32"/>
        <end position="52"/>
    </location>
</feature>
<evidence type="ECO:0000256" key="1">
    <source>
        <dbReference type="SAM" id="MobiDB-lite"/>
    </source>
</evidence>
<feature type="compositionally biased region" description="Polar residues" evidence="1">
    <location>
        <begin position="434"/>
        <end position="443"/>
    </location>
</feature>
<comment type="caution">
    <text evidence="3">The sequence shown here is derived from an EMBL/GenBank/DDBJ whole genome shotgun (WGS) entry which is preliminary data.</text>
</comment>
<dbReference type="InterPro" id="IPR036779">
    <property type="entry name" value="LysM_dom_sf"/>
</dbReference>
<organism evidence="3 4">
    <name type="scientific">Frankia umida</name>
    <dbReference type="NCBI Taxonomy" id="573489"/>
    <lineage>
        <taxon>Bacteria</taxon>
        <taxon>Bacillati</taxon>
        <taxon>Actinomycetota</taxon>
        <taxon>Actinomycetes</taxon>
        <taxon>Frankiales</taxon>
        <taxon>Frankiaceae</taxon>
        <taxon>Frankia</taxon>
    </lineage>
</organism>
<feature type="region of interest" description="Disordered" evidence="1">
    <location>
        <begin position="337"/>
        <end position="464"/>
    </location>
</feature>
<protein>
    <submittedName>
        <fullName evidence="3">Bacterial transcriptional activator domain-containing protein</fullName>
    </submittedName>
</protein>
<feature type="region of interest" description="Disordered" evidence="1">
    <location>
        <begin position="488"/>
        <end position="507"/>
    </location>
</feature>
<sequence length="1099" mass="116943">MTTSRTRRRRPAVLPAGRPAAGPTAPGALTRAATALVGLVLFAAVPLVLHAWRPDPLPHTFQPGRWISLARAGYLHPDVIPNSLAVLAWLVWLLLAAALLREVAAQLRRGGAAARTRLLPGVVQRLASTWITSLPLLLALAAGRLNAAPLPAAVTAATSTPTLPPTSPDSAPKAAGPDTAAFTVTHTHAGPYDIHRSERYDTLRSLAAQHYGSADLWWIIRDASVGVVQPDGSSLPAGFVAVDPGTILHIPSAPLADVSYALAADREPAGPATQPRAGNHEVLPGENLWTIVDAAYRDLSPLDVRAAVDSVFAANHGVTDQHGHVLTSPQLINPGMRLRLPVLPPNPELPSSPEAGRPAAPSSTTATAPSAPSAPRIAATPTALTTPEPPVSSSSASAAAPTPTSQPTPLEPAQAPALPPSPTPPSPALTTAAGQQLVTPNLSPTHTPAMPTTPTTPHSPHDRTTESLTWLAAAGLLATTIVGSWTARRRRRDNHTTPRHIVPPAPPDQAELHAALLEADDPDRLDRIDAALRHLALTHLGQPTGPHPQVLLVHPDDTVEIYLHPNGTHDLPAPWEAGPDPLIWALPADAVLPPLTDLPPPCPALVQLGATLDGADVLADLEALGSLAIHADTDRLRATTRAILATLISSPWANLTRIHTLGLDSHAVTDPERVTADDTADTLLAAAQHDSDLLQHTLDAGGYPTTLTARINEPGEEFDPLIALLVTDSGSNGSSDVEAGPVHDLVDLSGDGLRGLGVLLPADTAITTRWVLRPTPTEENPDLWRLQPLGLPFVLTGLPADTSDTLAELWADAAAPLPEVPLPPAAPDPHPFTEPPWQVMVRLLGPVDVTARDGTHADPATTRERTNEVLAWLITHRRGTRTDLESALWPRGATPKTIANALSRVRRLLTTLAGDDAEHWLPRFERTALTLAPQVTSDLDLLEARIHHAEQHRNHPETAIPVLKEAVDLILGIPAGYPWLDAHMGSILTTTPIKAVILLAQHHLEHGDTAAALATTIRGLEILPAHTELFALRLRAHALNHDPNALRAEYRAYLRAEQAEPYWDGDTDRDLETLHQRLLHDIALHSKLPLERSRFCRQS</sequence>
<feature type="compositionally biased region" description="Low complexity" evidence="1">
    <location>
        <begin position="444"/>
        <end position="458"/>
    </location>
</feature>
<feature type="region of interest" description="Disordered" evidence="1">
    <location>
        <begin position="1"/>
        <end position="25"/>
    </location>
</feature>
<keyword evidence="2" id="KW-0812">Transmembrane</keyword>
<evidence type="ECO:0000313" key="3">
    <source>
        <dbReference type="EMBL" id="MCK9878302.1"/>
    </source>
</evidence>
<name>A0ABT0K3K1_9ACTN</name>
<dbReference type="Gene3D" id="3.10.350.10">
    <property type="entry name" value="LysM domain"/>
    <property type="match status" value="1"/>
</dbReference>
<dbReference type="Proteomes" id="UP001201873">
    <property type="component" value="Unassembled WGS sequence"/>
</dbReference>
<feature type="compositionally biased region" description="Pro residues" evidence="1">
    <location>
        <begin position="417"/>
        <end position="427"/>
    </location>
</feature>
<dbReference type="EMBL" id="JALKFT010000030">
    <property type="protein sequence ID" value="MCK9878302.1"/>
    <property type="molecule type" value="Genomic_DNA"/>
</dbReference>